<evidence type="ECO:0000313" key="1">
    <source>
        <dbReference type="EMBL" id="KAF9591503.1"/>
    </source>
</evidence>
<gene>
    <name evidence="1" type="ORF">IFM89_004557</name>
</gene>
<organism evidence="1 2">
    <name type="scientific">Coptis chinensis</name>
    <dbReference type="NCBI Taxonomy" id="261450"/>
    <lineage>
        <taxon>Eukaryota</taxon>
        <taxon>Viridiplantae</taxon>
        <taxon>Streptophyta</taxon>
        <taxon>Embryophyta</taxon>
        <taxon>Tracheophyta</taxon>
        <taxon>Spermatophyta</taxon>
        <taxon>Magnoliopsida</taxon>
        <taxon>Ranunculales</taxon>
        <taxon>Ranunculaceae</taxon>
        <taxon>Coptidoideae</taxon>
        <taxon>Coptis</taxon>
    </lineage>
</organism>
<dbReference type="EMBL" id="JADFTS010000008">
    <property type="protein sequence ID" value="KAF9591503.1"/>
    <property type="molecule type" value="Genomic_DNA"/>
</dbReference>
<dbReference type="Proteomes" id="UP000631114">
    <property type="component" value="Unassembled WGS sequence"/>
</dbReference>
<comment type="caution">
    <text evidence="1">The sequence shown here is derived from an EMBL/GenBank/DDBJ whole genome shotgun (WGS) entry which is preliminary data.</text>
</comment>
<dbReference type="AlphaFoldDB" id="A0A835LDI0"/>
<proteinExistence type="predicted"/>
<evidence type="ECO:0000313" key="2">
    <source>
        <dbReference type="Proteomes" id="UP000631114"/>
    </source>
</evidence>
<reference evidence="1 2" key="1">
    <citation type="submission" date="2020-10" db="EMBL/GenBank/DDBJ databases">
        <title>The Coptis chinensis genome and diversification of protoberbering-type alkaloids.</title>
        <authorList>
            <person name="Wang B."/>
            <person name="Shu S."/>
            <person name="Song C."/>
            <person name="Liu Y."/>
        </authorList>
    </citation>
    <scope>NUCLEOTIDE SEQUENCE [LARGE SCALE GENOMIC DNA]</scope>
    <source>
        <strain evidence="1">HL-2020</strain>
        <tissue evidence="1">Leaf</tissue>
    </source>
</reference>
<accession>A0A835LDI0</accession>
<sequence>MLGDDQEISPPNGRIADKVPIPVNCNTLKPDPFNMGPLIDQIKVEAVQSDASMEEVPPQDSPEIFSSAVTCEGCSGYAGFLDPDEVSVPSVSSSLVSSYRGQRIQLLHKDVLLQLHCYKAESALWMDSGSSSIWRPVVIRKNDFLNSSTVRIHLPTLPNWSCGEDSSVYATEMYQRDTSGTSRRLVFNKFDATQLDSLLFPGALIDTFVSLDVYDYQQSAGIRLVAKKLIIHS</sequence>
<name>A0A835LDI0_9MAGN</name>
<keyword evidence="2" id="KW-1185">Reference proteome</keyword>
<dbReference type="OrthoDB" id="2018529at2759"/>
<protein>
    <submittedName>
        <fullName evidence="1">Uncharacterized protein</fullName>
    </submittedName>
</protein>